<sequence length="84" mass="9782">GRFWTATACHVFYEHRYLSDKAPADHLKLFLCDDIFGVSSLFTTNFILRCCTMKRGQHRVRREKVADQVGKLDHLDHLHLLNPA</sequence>
<reference evidence="1 2" key="1">
    <citation type="submission" date="2021-07" db="EMBL/GenBank/DDBJ databases">
        <authorList>
            <person name="Palmer J.M."/>
        </authorList>
    </citation>
    <scope>NUCLEOTIDE SEQUENCE [LARGE SCALE GENOMIC DNA]</scope>
    <source>
        <strain evidence="1 2">AT_MEX2019</strain>
        <tissue evidence="1">Muscle</tissue>
    </source>
</reference>
<protein>
    <submittedName>
        <fullName evidence="1">Uncharacterized protein</fullName>
    </submittedName>
</protein>
<proteinExistence type="predicted"/>
<comment type="caution">
    <text evidence="1">The sequence shown here is derived from an EMBL/GenBank/DDBJ whole genome shotgun (WGS) entry which is preliminary data.</text>
</comment>
<evidence type="ECO:0000313" key="1">
    <source>
        <dbReference type="EMBL" id="MED6257012.1"/>
    </source>
</evidence>
<accession>A0ABU7C281</accession>
<organism evidence="1 2">
    <name type="scientific">Ataeniobius toweri</name>
    <dbReference type="NCBI Taxonomy" id="208326"/>
    <lineage>
        <taxon>Eukaryota</taxon>
        <taxon>Metazoa</taxon>
        <taxon>Chordata</taxon>
        <taxon>Craniata</taxon>
        <taxon>Vertebrata</taxon>
        <taxon>Euteleostomi</taxon>
        <taxon>Actinopterygii</taxon>
        <taxon>Neopterygii</taxon>
        <taxon>Teleostei</taxon>
        <taxon>Neoteleostei</taxon>
        <taxon>Acanthomorphata</taxon>
        <taxon>Ovalentaria</taxon>
        <taxon>Atherinomorphae</taxon>
        <taxon>Cyprinodontiformes</taxon>
        <taxon>Goodeidae</taxon>
        <taxon>Ataeniobius</taxon>
    </lineage>
</organism>
<dbReference type="Proteomes" id="UP001345963">
    <property type="component" value="Unassembled WGS sequence"/>
</dbReference>
<name>A0ABU7C281_9TELE</name>
<feature type="non-terminal residue" evidence="1">
    <location>
        <position position="1"/>
    </location>
</feature>
<keyword evidence="2" id="KW-1185">Reference proteome</keyword>
<gene>
    <name evidence="1" type="ORF">ATANTOWER_006468</name>
</gene>
<evidence type="ECO:0000313" key="2">
    <source>
        <dbReference type="Proteomes" id="UP001345963"/>
    </source>
</evidence>
<dbReference type="EMBL" id="JAHUTI010078850">
    <property type="protein sequence ID" value="MED6257012.1"/>
    <property type="molecule type" value="Genomic_DNA"/>
</dbReference>